<dbReference type="STRING" id="1423727.FC34_GL001864"/>
<accession>A0A0R2AWK9</accession>
<dbReference type="RefSeq" id="WP_057895143.1">
    <property type="nucleotide sequence ID" value="NZ_AYZQ01000006.1"/>
</dbReference>
<comment type="caution">
    <text evidence="1">The sequence shown here is derived from an EMBL/GenBank/DDBJ whole genome shotgun (WGS) entry which is preliminary data.</text>
</comment>
<name>A0A0R2AWK9_9LACO</name>
<dbReference type="Proteomes" id="UP000051672">
    <property type="component" value="Unassembled WGS sequence"/>
</dbReference>
<proteinExistence type="predicted"/>
<gene>
    <name evidence="1" type="ORF">FC34_GL001864</name>
</gene>
<sequence length="132" mass="14621">MEEKLQMILDKGSPVPFDSFESRQDLEQAGLTAEAELEVMYVRIQYPDSQVRYVQSVDLAGDKPVLEVTTSEQLALSAINSMEASDLFAAVHAAVSATNAVDRQERQPFPFFEDGVRVWQPVNSDSTKPAAK</sequence>
<reference evidence="1 2" key="1">
    <citation type="journal article" date="2015" name="Genome Announc.">
        <title>Expanding the biotechnology potential of lactobacilli through comparative genomics of 213 strains and associated genera.</title>
        <authorList>
            <person name="Sun Z."/>
            <person name="Harris H.M."/>
            <person name="McCann A."/>
            <person name="Guo C."/>
            <person name="Argimon S."/>
            <person name="Zhang W."/>
            <person name="Yang X."/>
            <person name="Jeffery I.B."/>
            <person name="Cooney J.C."/>
            <person name="Kagawa T.F."/>
            <person name="Liu W."/>
            <person name="Song Y."/>
            <person name="Salvetti E."/>
            <person name="Wrobel A."/>
            <person name="Rasinkangas P."/>
            <person name="Parkhill J."/>
            <person name="Rea M.C."/>
            <person name="O'Sullivan O."/>
            <person name="Ritari J."/>
            <person name="Douillard F.P."/>
            <person name="Paul Ross R."/>
            <person name="Yang R."/>
            <person name="Briner A.E."/>
            <person name="Felis G.E."/>
            <person name="de Vos W.M."/>
            <person name="Barrangou R."/>
            <person name="Klaenhammer T.R."/>
            <person name="Caufield P.W."/>
            <person name="Cui Y."/>
            <person name="Zhang H."/>
            <person name="O'Toole P.W."/>
        </authorList>
    </citation>
    <scope>NUCLEOTIDE SEQUENCE [LARGE SCALE GENOMIC DNA]</scope>
    <source>
        <strain evidence="1 2">DSM 23927</strain>
    </source>
</reference>
<keyword evidence="2" id="KW-1185">Reference proteome</keyword>
<organism evidence="1 2">
    <name type="scientific">Lacticaseibacillus brantae DSM 23927</name>
    <dbReference type="NCBI Taxonomy" id="1423727"/>
    <lineage>
        <taxon>Bacteria</taxon>
        <taxon>Bacillati</taxon>
        <taxon>Bacillota</taxon>
        <taxon>Bacilli</taxon>
        <taxon>Lactobacillales</taxon>
        <taxon>Lactobacillaceae</taxon>
        <taxon>Lacticaseibacillus</taxon>
    </lineage>
</organism>
<evidence type="ECO:0000313" key="2">
    <source>
        <dbReference type="Proteomes" id="UP000051672"/>
    </source>
</evidence>
<dbReference type="PATRIC" id="fig|1423727.3.peg.1889"/>
<dbReference type="AlphaFoldDB" id="A0A0R2AWK9"/>
<evidence type="ECO:0000313" key="1">
    <source>
        <dbReference type="EMBL" id="KRM71173.1"/>
    </source>
</evidence>
<dbReference type="EMBL" id="AYZQ01000006">
    <property type="protein sequence ID" value="KRM71173.1"/>
    <property type="molecule type" value="Genomic_DNA"/>
</dbReference>
<protein>
    <submittedName>
        <fullName evidence="1">Uncharacterized protein</fullName>
    </submittedName>
</protein>